<reference evidence="2 3" key="1">
    <citation type="submission" date="2016-04" db="EMBL/GenBank/DDBJ databases">
        <title>ATOL: Assembling a taxonomically balanced genome-scale reconstruction of the evolutionary history of the Enterobacteriaceae.</title>
        <authorList>
            <person name="Plunkett G.III."/>
            <person name="Neeno-Eckwall E.C."/>
            <person name="Glasner J.D."/>
            <person name="Perna N.T."/>
        </authorList>
    </citation>
    <scope>NUCLEOTIDE SEQUENCE [LARGE SCALE GENOMIC DNA]</scope>
    <source>
        <strain evidence="2 3">ATCC 700826</strain>
    </source>
</reference>
<keyword evidence="1" id="KW-1133">Transmembrane helix</keyword>
<organism evidence="2 3">
    <name type="scientific">Proteus hauseri ATCC 700826</name>
    <dbReference type="NCBI Taxonomy" id="1354271"/>
    <lineage>
        <taxon>Bacteria</taxon>
        <taxon>Pseudomonadati</taxon>
        <taxon>Pseudomonadota</taxon>
        <taxon>Gammaproteobacteria</taxon>
        <taxon>Enterobacterales</taxon>
        <taxon>Morganellaceae</taxon>
        <taxon>Proteus</taxon>
    </lineage>
</organism>
<sequence>MISTMVIDADHLLATPIFDPNRCSVGFHPLHTIWAAIVYFALLFIPSWKFKAIAVGCLFHLFTDSLDCYLGGLTQNALTTLSCDKPIHKYLPSDFFI</sequence>
<comment type="caution">
    <text evidence="2">The sequence shown here is derived from an EMBL/GenBank/DDBJ whole genome shotgun (WGS) entry which is preliminary data.</text>
</comment>
<dbReference type="AlphaFoldDB" id="A0AAJ3HSS5"/>
<evidence type="ECO:0000256" key="1">
    <source>
        <dbReference type="SAM" id="Phobius"/>
    </source>
</evidence>
<dbReference type="InterPro" id="IPR046125">
    <property type="entry name" value="DUF6122"/>
</dbReference>
<gene>
    <name evidence="2" type="ORF">M997_1913</name>
</gene>
<dbReference type="Proteomes" id="UP000078250">
    <property type="component" value="Unassembled WGS sequence"/>
</dbReference>
<evidence type="ECO:0000313" key="2">
    <source>
        <dbReference type="EMBL" id="OAT46915.1"/>
    </source>
</evidence>
<protein>
    <submittedName>
        <fullName evidence="2">Uncharacterized protein</fullName>
    </submittedName>
</protein>
<keyword evidence="3" id="KW-1185">Reference proteome</keyword>
<keyword evidence="1" id="KW-0812">Transmembrane</keyword>
<proteinExistence type="predicted"/>
<dbReference type="Pfam" id="PF19617">
    <property type="entry name" value="DUF6122"/>
    <property type="match status" value="1"/>
</dbReference>
<dbReference type="EMBL" id="LXEV01000022">
    <property type="protein sequence ID" value="OAT46915.1"/>
    <property type="molecule type" value="Genomic_DNA"/>
</dbReference>
<name>A0AAJ3HSS5_PROHU</name>
<accession>A0AAJ3HSS5</accession>
<feature type="transmembrane region" description="Helical" evidence="1">
    <location>
        <begin position="26"/>
        <end position="45"/>
    </location>
</feature>
<evidence type="ECO:0000313" key="3">
    <source>
        <dbReference type="Proteomes" id="UP000078250"/>
    </source>
</evidence>
<keyword evidence="1" id="KW-0472">Membrane</keyword>